<feature type="domain" description="Poly A polymerase head" evidence="6">
    <location>
        <begin position="54"/>
        <end position="192"/>
    </location>
</feature>
<evidence type="ECO:0000259" key="6">
    <source>
        <dbReference type="Pfam" id="PF01743"/>
    </source>
</evidence>
<evidence type="ECO:0000256" key="3">
    <source>
        <dbReference type="ARBA" id="ARBA00022741"/>
    </source>
</evidence>
<reference evidence="8" key="1">
    <citation type="submission" date="2022-07" db="EMBL/GenBank/DDBJ databases">
        <title>Phylogenomic reconstructions and comparative analyses of Kickxellomycotina fungi.</title>
        <authorList>
            <person name="Reynolds N.K."/>
            <person name="Stajich J.E."/>
            <person name="Barry K."/>
            <person name="Grigoriev I.V."/>
            <person name="Crous P."/>
            <person name="Smith M.E."/>
        </authorList>
    </citation>
    <scope>NUCLEOTIDE SEQUENCE</scope>
    <source>
        <strain evidence="8">NRRL 1565</strain>
    </source>
</reference>
<evidence type="ECO:0000259" key="7">
    <source>
        <dbReference type="Pfam" id="PF12627"/>
    </source>
</evidence>
<dbReference type="Pfam" id="PF01743">
    <property type="entry name" value="PolyA_pol"/>
    <property type="match status" value="1"/>
</dbReference>
<dbReference type="GO" id="GO:0004810">
    <property type="term" value="F:CCA tRNA nucleotidyltransferase activity"/>
    <property type="evidence" value="ECO:0007669"/>
    <property type="project" value="UniProtKB-EC"/>
</dbReference>
<dbReference type="GO" id="GO:0052929">
    <property type="term" value="F:ATP:3'-cytidine-cytidine-tRNA adenylyltransferase activity"/>
    <property type="evidence" value="ECO:0007669"/>
    <property type="project" value="TreeGrafter"/>
</dbReference>
<keyword evidence="9" id="KW-1185">Reference proteome</keyword>
<keyword evidence="4 5" id="KW-0694">RNA-binding</keyword>
<dbReference type="FunFam" id="3.30.460.10:FF:000019">
    <property type="entry name" value="tRNA nucleotidyltransferase cca2"/>
    <property type="match status" value="1"/>
</dbReference>
<feature type="domain" description="tRNA nucleotidyltransferase/poly(A) polymerase RNA and SrmB- binding" evidence="7">
    <location>
        <begin position="219"/>
        <end position="278"/>
    </location>
</feature>
<comment type="similarity">
    <text evidence="1 5">Belongs to the tRNA nucleotidyltransferase/poly(A) polymerase family.</text>
</comment>
<evidence type="ECO:0000256" key="1">
    <source>
        <dbReference type="ARBA" id="ARBA00007265"/>
    </source>
</evidence>
<dbReference type="OrthoDB" id="445712at2759"/>
<dbReference type="InterPro" id="IPR032828">
    <property type="entry name" value="PolyA_RNA-bd"/>
</dbReference>
<dbReference type="InterPro" id="IPR002646">
    <property type="entry name" value="PolA_pol_head_dom"/>
</dbReference>
<dbReference type="SUPFAM" id="SSF81301">
    <property type="entry name" value="Nucleotidyltransferase"/>
    <property type="match status" value="1"/>
</dbReference>
<name>A0A9W8LU86_9FUNG</name>
<dbReference type="PANTHER" id="PTHR13734:SF5">
    <property type="entry name" value="CCA TRNA NUCLEOTIDYLTRANSFERASE, MITOCHONDRIAL"/>
    <property type="match status" value="1"/>
</dbReference>
<dbReference type="GO" id="GO:0052927">
    <property type="term" value="F:CC tRNA cytidylyltransferase activity"/>
    <property type="evidence" value="ECO:0007669"/>
    <property type="project" value="TreeGrafter"/>
</dbReference>
<dbReference type="EMBL" id="JANBUO010000217">
    <property type="protein sequence ID" value="KAJ2806181.1"/>
    <property type="molecule type" value="Genomic_DNA"/>
</dbReference>
<keyword evidence="8" id="KW-0548">Nucleotidyltransferase</keyword>
<accession>A0A9W8LU86</accession>
<dbReference type="GO" id="GO:0000166">
    <property type="term" value="F:nucleotide binding"/>
    <property type="evidence" value="ECO:0007669"/>
    <property type="project" value="UniProtKB-KW"/>
</dbReference>
<dbReference type="Proteomes" id="UP001140094">
    <property type="component" value="Unassembled WGS sequence"/>
</dbReference>
<dbReference type="Gene3D" id="1.10.3090.10">
    <property type="entry name" value="cca-adding enzyme, domain 2"/>
    <property type="match status" value="1"/>
</dbReference>
<comment type="caution">
    <text evidence="8">The sequence shown here is derived from an EMBL/GenBank/DDBJ whole genome shotgun (WGS) entry which is preliminary data.</text>
</comment>
<dbReference type="AlphaFoldDB" id="A0A9W8LU86"/>
<proteinExistence type="inferred from homology"/>
<sequence>MTHATTAVRSSSNNRAAETMTVRLTESEDEICRLLERVADYIHEKQTAEPRLTLRIAGGWVRDKLLGLESHDVDVAVDHMSGFELAQQVNAYLAEHGQAVHTIAKIGQNPERSKHLETATTSVLGQAIDFVNLRTETYSSTSRVPQMAFGTATEDAQRRDITINALFYNIHTRAVEDFTGRGLSDLQARVVRTPLEPVQTFADDPLRVLRVVRFASRFDFRIDEDTEAAMRLPQIHAALDTKISRERVGVELDKMAAGARPLLAIRLMLRLGLYAAVFRAPPHAPAPTEPVESAASVTETVLDLLDARDAAGELVARLPTASAVTAPATRRALVLAAYTFPYHGTTVADGRRTAALAAVVVRDGLKLSSHDAETTAALHALAPRLAAAAETCAAGGMGRQALGLLVRDAGARWPAGAVFAAAVDVYRGMQPAAAAAKYAALAAAIDAHGLAEAYALKPLVDGRAAARILDIRPGPRIRDVLEQVMAWQLDHPEATPAECEEFIRRDIAPGLHTG</sequence>
<dbReference type="SUPFAM" id="SSF81891">
    <property type="entry name" value="Poly A polymerase C-terminal region-like"/>
    <property type="match status" value="1"/>
</dbReference>
<dbReference type="CDD" id="cd05398">
    <property type="entry name" value="NT_ClassII-CCAase"/>
    <property type="match status" value="1"/>
</dbReference>
<keyword evidence="2 5" id="KW-0808">Transferase</keyword>
<organism evidence="8 9">
    <name type="scientific">Coemansia guatemalensis</name>
    <dbReference type="NCBI Taxonomy" id="2761395"/>
    <lineage>
        <taxon>Eukaryota</taxon>
        <taxon>Fungi</taxon>
        <taxon>Fungi incertae sedis</taxon>
        <taxon>Zoopagomycota</taxon>
        <taxon>Kickxellomycotina</taxon>
        <taxon>Kickxellomycetes</taxon>
        <taxon>Kickxellales</taxon>
        <taxon>Kickxellaceae</taxon>
        <taxon>Coemansia</taxon>
    </lineage>
</organism>
<dbReference type="GO" id="GO:0001680">
    <property type="term" value="P:tRNA 3'-terminal CCA addition"/>
    <property type="evidence" value="ECO:0007669"/>
    <property type="project" value="TreeGrafter"/>
</dbReference>
<evidence type="ECO:0000313" key="8">
    <source>
        <dbReference type="EMBL" id="KAJ2806181.1"/>
    </source>
</evidence>
<evidence type="ECO:0000313" key="9">
    <source>
        <dbReference type="Proteomes" id="UP001140094"/>
    </source>
</evidence>
<keyword evidence="3" id="KW-0547">Nucleotide-binding</keyword>
<evidence type="ECO:0000256" key="4">
    <source>
        <dbReference type="ARBA" id="ARBA00022884"/>
    </source>
</evidence>
<dbReference type="InterPro" id="IPR043519">
    <property type="entry name" value="NT_sf"/>
</dbReference>
<dbReference type="Pfam" id="PF12627">
    <property type="entry name" value="PolyA_pol_RNAbd"/>
    <property type="match status" value="1"/>
</dbReference>
<evidence type="ECO:0000256" key="5">
    <source>
        <dbReference type="RuleBase" id="RU003953"/>
    </source>
</evidence>
<dbReference type="GO" id="GO:0005739">
    <property type="term" value="C:mitochondrion"/>
    <property type="evidence" value="ECO:0007669"/>
    <property type="project" value="UniProtKB-ARBA"/>
</dbReference>
<gene>
    <name evidence="8" type="primary">CCA1</name>
    <name evidence="8" type="ORF">H4R20_001784</name>
</gene>
<protein>
    <submittedName>
        <fullName evidence="8">CCA tRNA nucleotidyltransferase, mitochondrial</fullName>
        <ecNumber evidence="8">2.7.7.72</ecNumber>
    </submittedName>
</protein>
<dbReference type="Gene3D" id="3.30.460.10">
    <property type="entry name" value="Beta Polymerase, domain 2"/>
    <property type="match status" value="1"/>
</dbReference>
<dbReference type="EC" id="2.7.7.72" evidence="8"/>
<dbReference type="GO" id="GO:0003723">
    <property type="term" value="F:RNA binding"/>
    <property type="evidence" value="ECO:0007669"/>
    <property type="project" value="UniProtKB-KW"/>
</dbReference>
<dbReference type="PANTHER" id="PTHR13734">
    <property type="entry name" value="TRNA-NUCLEOTIDYLTRANSFERASE"/>
    <property type="match status" value="1"/>
</dbReference>
<evidence type="ECO:0000256" key="2">
    <source>
        <dbReference type="ARBA" id="ARBA00022679"/>
    </source>
</evidence>